<dbReference type="PRINTS" id="PR00411">
    <property type="entry name" value="PNDRDTASEI"/>
</dbReference>
<accession>A0AAW5F242</accession>
<evidence type="ECO:0000256" key="3">
    <source>
        <dbReference type="ARBA" id="ARBA00022827"/>
    </source>
</evidence>
<proteinExistence type="predicted"/>
<sequence>MKKKTLALFSAAVMAAAAMTGCSNNTAPTSPSTEETTKAPEAPSTEAAAETAAEEQKKELVILGGNGAGLIAAIQAAEDGINPSKILILSGSGELAADMKEKEDFINASETAEQFEAEIDDTYDTFLSDTLKAGKNSNNQDMAEFLVESAEEAKNWVEGLGIKLTGVEKKDGSSLARSYTLADGGSLSEALSEALVKKVEDLKIPVKTGAEVKEIVINADGVVTGVKAEIDGTEETIDSIAVVAADKDLLPVLSGMEIQLTKAADEKATGIIVNSCAEVLDAAGEPVPGIYAVGGLIDAGVHGEAVLPGNDLTATVVFGETAGVESAIYISDNRE</sequence>
<dbReference type="InterPro" id="IPR036188">
    <property type="entry name" value="FAD/NAD-bd_sf"/>
</dbReference>
<dbReference type="Proteomes" id="UP001203136">
    <property type="component" value="Unassembled WGS sequence"/>
</dbReference>
<dbReference type="PRINTS" id="PR00368">
    <property type="entry name" value="FADPNR"/>
</dbReference>
<dbReference type="GO" id="GO:0016491">
    <property type="term" value="F:oxidoreductase activity"/>
    <property type="evidence" value="ECO:0007669"/>
    <property type="project" value="UniProtKB-KW"/>
</dbReference>
<comment type="caution">
    <text evidence="8">The sequence shown here is derived from an EMBL/GenBank/DDBJ whole genome shotgun (WGS) entry which is preliminary data.</text>
</comment>
<feature type="compositionally biased region" description="Low complexity" evidence="5">
    <location>
        <begin position="26"/>
        <end position="50"/>
    </location>
</feature>
<dbReference type="InterPro" id="IPR050315">
    <property type="entry name" value="FAD-oxidoreductase_2"/>
</dbReference>
<dbReference type="InterPro" id="IPR003953">
    <property type="entry name" value="FAD-dep_OxRdtase_2_FAD-bd"/>
</dbReference>
<evidence type="ECO:0000313" key="8">
    <source>
        <dbReference type="EMBL" id="MCK0085513.1"/>
    </source>
</evidence>
<comment type="cofactor">
    <cofactor evidence="1">
        <name>FAD</name>
        <dbReference type="ChEBI" id="CHEBI:57692"/>
    </cofactor>
</comment>
<keyword evidence="2" id="KW-0285">Flavoprotein</keyword>
<feature type="chain" id="PRO_5043689096" evidence="6">
    <location>
        <begin position="21"/>
        <end position="335"/>
    </location>
</feature>
<feature type="signal peptide" evidence="6">
    <location>
        <begin position="1"/>
        <end position="20"/>
    </location>
</feature>
<dbReference type="EMBL" id="JAINVB010000001">
    <property type="protein sequence ID" value="MCK0085513.1"/>
    <property type="molecule type" value="Genomic_DNA"/>
</dbReference>
<dbReference type="PANTHER" id="PTHR43400">
    <property type="entry name" value="FUMARATE REDUCTASE"/>
    <property type="match status" value="1"/>
</dbReference>
<evidence type="ECO:0000256" key="6">
    <source>
        <dbReference type="SAM" id="SignalP"/>
    </source>
</evidence>
<gene>
    <name evidence="8" type="ORF">K5I21_06425</name>
</gene>
<evidence type="ECO:0000259" key="7">
    <source>
        <dbReference type="Pfam" id="PF00890"/>
    </source>
</evidence>
<keyword evidence="3" id="KW-0274">FAD</keyword>
<reference evidence="8" key="1">
    <citation type="journal article" date="2022" name="Cell Host Microbe">
        <title>Colonization of the live biotherapeutic product VE303 and modulation of the microbiota and metabolites in healthy volunteers.</title>
        <authorList>
            <person name="Dsouza M."/>
            <person name="Menon R."/>
            <person name="Crossette E."/>
            <person name="Bhattarai S.K."/>
            <person name="Schneider J."/>
            <person name="Kim Y.G."/>
            <person name="Reddy S."/>
            <person name="Caballero S."/>
            <person name="Felix C."/>
            <person name="Cornacchione L."/>
            <person name="Hendrickson J."/>
            <person name="Watson A.R."/>
            <person name="Minot S.S."/>
            <person name="Greenfield N."/>
            <person name="Schopf L."/>
            <person name="Szabady R."/>
            <person name="Patarroyo J."/>
            <person name="Smith W."/>
            <person name="Harrison P."/>
            <person name="Kuijper E.J."/>
            <person name="Kelly C.P."/>
            <person name="Olle B."/>
            <person name="Bobilev D."/>
            <person name="Silber J.L."/>
            <person name="Bucci V."/>
            <person name="Roberts B."/>
            <person name="Faith J."/>
            <person name="Norman J.M."/>
        </authorList>
    </citation>
    <scope>NUCLEOTIDE SEQUENCE</scope>
    <source>
        <strain evidence="8">VE303-04</strain>
    </source>
</reference>
<keyword evidence="6" id="KW-0732">Signal</keyword>
<feature type="region of interest" description="Disordered" evidence="5">
    <location>
        <begin position="22"/>
        <end position="50"/>
    </location>
</feature>
<evidence type="ECO:0000256" key="4">
    <source>
        <dbReference type="ARBA" id="ARBA00023002"/>
    </source>
</evidence>
<keyword evidence="4" id="KW-0560">Oxidoreductase</keyword>
<evidence type="ECO:0000313" key="9">
    <source>
        <dbReference type="Proteomes" id="UP001203136"/>
    </source>
</evidence>
<dbReference type="RefSeq" id="WP_247213163.1">
    <property type="nucleotide sequence ID" value="NZ_JAINVB010000001.1"/>
</dbReference>
<feature type="domain" description="FAD-dependent oxidoreductase 2 FAD-binding" evidence="7">
    <location>
        <begin position="268"/>
        <end position="311"/>
    </location>
</feature>
<dbReference type="Pfam" id="PF00890">
    <property type="entry name" value="FAD_binding_2"/>
    <property type="match status" value="2"/>
</dbReference>
<evidence type="ECO:0000256" key="2">
    <source>
        <dbReference type="ARBA" id="ARBA00022630"/>
    </source>
</evidence>
<dbReference type="PROSITE" id="PS51257">
    <property type="entry name" value="PROKAR_LIPOPROTEIN"/>
    <property type="match status" value="1"/>
</dbReference>
<dbReference type="SUPFAM" id="SSF51905">
    <property type="entry name" value="FAD/NAD(P)-binding domain"/>
    <property type="match status" value="1"/>
</dbReference>
<protein>
    <submittedName>
        <fullName evidence="8">FAD-binding protein</fullName>
    </submittedName>
</protein>
<dbReference type="PANTHER" id="PTHR43400:SF7">
    <property type="entry name" value="FAD-DEPENDENT OXIDOREDUCTASE 2 FAD BINDING DOMAIN-CONTAINING PROTEIN"/>
    <property type="match status" value="1"/>
</dbReference>
<dbReference type="Gene3D" id="3.50.50.60">
    <property type="entry name" value="FAD/NAD(P)-binding domain"/>
    <property type="match status" value="1"/>
</dbReference>
<evidence type="ECO:0000256" key="5">
    <source>
        <dbReference type="SAM" id="MobiDB-lite"/>
    </source>
</evidence>
<name>A0AAW5F242_CLOSY</name>
<dbReference type="AlphaFoldDB" id="A0AAW5F242"/>
<evidence type="ECO:0000256" key="1">
    <source>
        <dbReference type="ARBA" id="ARBA00001974"/>
    </source>
</evidence>
<organism evidence="8 9">
    <name type="scientific">Clostridium symbiosum</name>
    <name type="common">Bacteroides symbiosus</name>
    <dbReference type="NCBI Taxonomy" id="1512"/>
    <lineage>
        <taxon>Bacteria</taxon>
        <taxon>Bacillati</taxon>
        <taxon>Bacillota</taxon>
        <taxon>Clostridia</taxon>
        <taxon>Lachnospirales</taxon>
        <taxon>Lachnospiraceae</taxon>
        <taxon>Otoolea</taxon>
    </lineage>
</organism>
<feature type="domain" description="FAD-dependent oxidoreductase 2 FAD-binding" evidence="7">
    <location>
        <begin position="60"/>
        <end position="245"/>
    </location>
</feature>